<feature type="transmembrane region" description="Helical" evidence="1">
    <location>
        <begin position="76"/>
        <end position="100"/>
    </location>
</feature>
<organism evidence="2 3">
    <name type="scientific">Rhipicephalus microplus</name>
    <name type="common">Cattle tick</name>
    <name type="synonym">Boophilus microplus</name>
    <dbReference type="NCBI Taxonomy" id="6941"/>
    <lineage>
        <taxon>Eukaryota</taxon>
        <taxon>Metazoa</taxon>
        <taxon>Ecdysozoa</taxon>
        <taxon>Arthropoda</taxon>
        <taxon>Chelicerata</taxon>
        <taxon>Arachnida</taxon>
        <taxon>Acari</taxon>
        <taxon>Parasitiformes</taxon>
        <taxon>Ixodida</taxon>
        <taxon>Ixodoidea</taxon>
        <taxon>Ixodidae</taxon>
        <taxon>Rhipicephalinae</taxon>
        <taxon>Rhipicephalus</taxon>
        <taxon>Boophilus</taxon>
    </lineage>
</organism>
<reference evidence="2" key="1">
    <citation type="journal article" date="2020" name="Cell">
        <title>Large-Scale Comparative Analyses of Tick Genomes Elucidate Their Genetic Diversity and Vector Capacities.</title>
        <authorList>
            <consortium name="Tick Genome and Microbiome Consortium (TIGMIC)"/>
            <person name="Jia N."/>
            <person name="Wang J."/>
            <person name="Shi W."/>
            <person name="Du L."/>
            <person name="Sun Y."/>
            <person name="Zhan W."/>
            <person name="Jiang J.F."/>
            <person name="Wang Q."/>
            <person name="Zhang B."/>
            <person name="Ji P."/>
            <person name="Bell-Sakyi L."/>
            <person name="Cui X.M."/>
            <person name="Yuan T.T."/>
            <person name="Jiang B.G."/>
            <person name="Yang W.F."/>
            <person name="Lam T.T."/>
            <person name="Chang Q.C."/>
            <person name="Ding S.J."/>
            <person name="Wang X.J."/>
            <person name="Zhu J.G."/>
            <person name="Ruan X.D."/>
            <person name="Zhao L."/>
            <person name="Wei J.T."/>
            <person name="Ye R.Z."/>
            <person name="Que T.C."/>
            <person name="Du C.H."/>
            <person name="Zhou Y.H."/>
            <person name="Cheng J.X."/>
            <person name="Dai P.F."/>
            <person name="Guo W.B."/>
            <person name="Han X.H."/>
            <person name="Huang E.J."/>
            <person name="Li L.F."/>
            <person name="Wei W."/>
            <person name="Gao Y.C."/>
            <person name="Liu J.Z."/>
            <person name="Shao H.Z."/>
            <person name="Wang X."/>
            <person name="Wang C.C."/>
            <person name="Yang T.C."/>
            <person name="Huo Q.B."/>
            <person name="Li W."/>
            <person name="Chen H.Y."/>
            <person name="Chen S.E."/>
            <person name="Zhou L.G."/>
            <person name="Ni X.B."/>
            <person name="Tian J.H."/>
            <person name="Sheng Y."/>
            <person name="Liu T."/>
            <person name="Pan Y.S."/>
            <person name="Xia L.Y."/>
            <person name="Li J."/>
            <person name="Zhao F."/>
            <person name="Cao W.C."/>
        </authorList>
    </citation>
    <scope>NUCLEOTIDE SEQUENCE</scope>
    <source>
        <strain evidence="2">Rmic-2018</strain>
    </source>
</reference>
<accession>A0A9J6ERW6</accession>
<name>A0A9J6ERW6_RHIMP</name>
<dbReference type="Proteomes" id="UP000821866">
    <property type="component" value="Chromosome 10"/>
</dbReference>
<comment type="caution">
    <text evidence="2">The sequence shown here is derived from an EMBL/GenBank/DDBJ whole genome shotgun (WGS) entry which is preliminary data.</text>
</comment>
<keyword evidence="1" id="KW-0472">Membrane</keyword>
<protein>
    <submittedName>
        <fullName evidence="2">Uncharacterized protein</fullName>
    </submittedName>
</protein>
<evidence type="ECO:0000313" key="2">
    <source>
        <dbReference type="EMBL" id="KAH8037126.1"/>
    </source>
</evidence>
<keyword evidence="3" id="KW-1185">Reference proteome</keyword>
<keyword evidence="1" id="KW-0812">Transmembrane</keyword>
<reference evidence="2" key="2">
    <citation type="submission" date="2021-09" db="EMBL/GenBank/DDBJ databases">
        <authorList>
            <person name="Jia N."/>
            <person name="Wang J."/>
            <person name="Shi W."/>
            <person name="Du L."/>
            <person name="Sun Y."/>
            <person name="Zhan W."/>
            <person name="Jiang J."/>
            <person name="Wang Q."/>
            <person name="Zhang B."/>
            <person name="Ji P."/>
            <person name="Sakyi L.B."/>
            <person name="Cui X."/>
            <person name="Yuan T."/>
            <person name="Jiang B."/>
            <person name="Yang W."/>
            <person name="Lam T.T.-Y."/>
            <person name="Chang Q."/>
            <person name="Ding S."/>
            <person name="Wang X."/>
            <person name="Zhu J."/>
            <person name="Ruan X."/>
            <person name="Zhao L."/>
            <person name="Wei J."/>
            <person name="Que T."/>
            <person name="Du C."/>
            <person name="Cheng J."/>
            <person name="Dai P."/>
            <person name="Han X."/>
            <person name="Huang E."/>
            <person name="Gao Y."/>
            <person name="Liu J."/>
            <person name="Shao H."/>
            <person name="Ye R."/>
            <person name="Li L."/>
            <person name="Wei W."/>
            <person name="Wang X."/>
            <person name="Wang C."/>
            <person name="Huo Q."/>
            <person name="Li W."/>
            <person name="Guo W."/>
            <person name="Chen H."/>
            <person name="Chen S."/>
            <person name="Zhou L."/>
            <person name="Zhou L."/>
            <person name="Ni X."/>
            <person name="Tian J."/>
            <person name="Zhou Y."/>
            <person name="Sheng Y."/>
            <person name="Liu T."/>
            <person name="Pan Y."/>
            <person name="Xia L."/>
            <person name="Li J."/>
            <person name="Zhao F."/>
            <person name="Cao W."/>
        </authorList>
    </citation>
    <scope>NUCLEOTIDE SEQUENCE</scope>
    <source>
        <strain evidence="2">Rmic-2018</strain>
        <tissue evidence="2">Larvae</tissue>
    </source>
</reference>
<sequence length="331" mass="35778">MITWLRSEEALANLQSCLVANKRSASLKSAGSFDCRAQITASRHVNMKLATLVANAFLALLVAQTANGLLLTSLALLPISTITSIGGLAGLKLAIAMKLLDMLGWFKVSRYGKGLQAGIESNKLPDRAVLHDEAKDIFPGPTISFPVAPVPYLIGGSMQKPPPVRLPLSYFKMLANATTDFDSPKVNFSSRGSAQVKGNKGSVLQASSDLKSPLVKLERKHAATIRSRRSTIESDPKVVKDAVNLVHELDTNRCILRLTCEISADASAYGQYGRRVASFLRSLRPIGRDSAFVDFERAYHSGRSHGVPACVQTYSSCKVDLRAMVAFVQAM</sequence>
<proteinExistence type="predicted"/>
<evidence type="ECO:0000313" key="3">
    <source>
        <dbReference type="Proteomes" id="UP000821866"/>
    </source>
</evidence>
<keyword evidence="1" id="KW-1133">Transmembrane helix</keyword>
<evidence type="ECO:0000256" key="1">
    <source>
        <dbReference type="SAM" id="Phobius"/>
    </source>
</evidence>
<gene>
    <name evidence="2" type="ORF">HPB51_008731</name>
</gene>
<dbReference type="EMBL" id="JABSTU010000002">
    <property type="protein sequence ID" value="KAH8037126.1"/>
    <property type="molecule type" value="Genomic_DNA"/>
</dbReference>
<feature type="transmembrane region" description="Helical" evidence="1">
    <location>
        <begin position="49"/>
        <end position="70"/>
    </location>
</feature>
<dbReference type="AlphaFoldDB" id="A0A9J6ERW6"/>
<dbReference type="VEuPathDB" id="VectorBase:LOC119179884"/>